<dbReference type="KEGG" id="hpl:HPB8_1557"/>
<dbReference type="EMBL" id="FN598874">
    <property type="protein sequence ID" value="CBI66038.1"/>
    <property type="molecule type" value="Genomic_DNA"/>
</dbReference>
<dbReference type="Proteomes" id="UP000007091">
    <property type="component" value="Chromosome"/>
</dbReference>
<organism evidence="2 4">
    <name type="scientific">Helicobacter pylori (strain B8)</name>
    <dbReference type="NCBI Taxonomy" id="693745"/>
    <lineage>
        <taxon>Bacteria</taxon>
        <taxon>Pseudomonadati</taxon>
        <taxon>Campylobacterota</taxon>
        <taxon>Epsilonproteobacteria</taxon>
        <taxon>Campylobacterales</taxon>
        <taxon>Helicobacteraceae</taxon>
        <taxon>Helicobacter</taxon>
    </lineage>
</organism>
<feature type="transmembrane region" description="Helical" evidence="1">
    <location>
        <begin position="6"/>
        <end position="28"/>
    </location>
</feature>
<sequence>MLYFSVVFSFFFIFSCFDLGFYCFIVLFKGFRVLRKRV</sequence>
<keyword evidence="1" id="KW-0472">Membrane</keyword>
<reference evidence="2 4" key="2">
    <citation type="journal article" date="2010" name="BMC Genomics">
        <title>Sequencing, annotation, and comparative genome analysis of the gerbil-adapted Helicobacter pylori strain B8.</title>
        <authorList>
            <person name="Farnbacher M."/>
            <person name="Jahns T."/>
            <person name="Willrodt D."/>
            <person name="Daniel R."/>
            <person name="Haas R."/>
            <person name="Goesmann A."/>
            <person name="Kurtz S."/>
            <person name="Rieder G."/>
        </authorList>
    </citation>
    <scope>NUCLEOTIDE SEQUENCE [LARGE SCALE GENOMIC DNA]</scope>
    <source>
        <strain evidence="2 4">B8</strain>
    </source>
</reference>
<dbReference type="KEGG" id="hpl:HPB8_481"/>
<proteinExistence type="predicted"/>
<evidence type="ECO:0000256" key="1">
    <source>
        <dbReference type="SAM" id="Phobius"/>
    </source>
</evidence>
<gene>
    <name evidence="3" type="ordered locus">HPB8_1557</name>
    <name evidence="2" type="ordered locus">HPB8_481</name>
</gene>
<keyword evidence="1" id="KW-0812">Transmembrane</keyword>
<accession>D7FCY1</accession>
<dbReference type="AlphaFoldDB" id="D7FCY1"/>
<name>D7FCY1_HELP3</name>
<reference evidence="2" key="1">
    <citation type="submission" date="2009-11" db="EMBL/GenBank/DDBJ databases">
        <authorList>
            <person name="Blom J."/>
        </authorList>
    </citation>
    <scope>NUCLEOTIDE SEQUENCE</scope>
    <source>
        <strain evidence="2">B8</strain>
    </source>
</reference>
<evidence type="ECO:0000313" key="2">
    <source>
        <dbReference type="EMBL" id="CBI66038.1"/>
    </source>
</evidence>
<dbReference type="HOGENOM" id="CLU_3328700_0_0_7"/>
<dbReference type="EMBL" id="FN598874">
    <property type="protein sequence ID" value="CBI67114.1"/>
    <property type="molecule type" value="Genomic_DNA"/>
</dbReference>
<protein>
    <submittedName>
        <fullName evidence="2">Uncharacterized protein</fullName>
    </submittedName>
</protein>
<evidence type="ECO:0000313" key="3">
    <source>
        <dbReference type="EMBL" id="CBI67114.1"/>
    </source>
</evidence>
<keyword evidence="1" id="KW-1133">Transmembrane helix</keyword>
<evidence type="ECO:0000313" key="4">
    <source>
        <dbReference type="Proteomes" id="UP000007091"/>
    </source>
</evidence>